<protein>
    <recommendedName>
        <fullName evidence="5">Hydrolytic protein</fullName>
    </recommendedName>
</protein>
<feature type="transmembrane region" description="Helical" evidence="2">
    <location>
        <begin position="215"/>
        <end position="237"/>
    </location>
</feature>
<evidence type="ECO:0008006" key="5">
    <source>
        <dbReference type="Google" id="ProtNLM"/>
    </source>
</evidence>
<evidence type="ECO:0000313" key="4">
    <source>
        <dbReference type="Proteomes" id="UP001501303"/>
    </source>
</evidence>
<keyword evidence="2" id="KW-0812">Transmembrane</keyword>
<dbReference type="Proteomes" id="UP001501303">
    <property type="component" value="Unassembled WGS sequence"/>
</dbReference>
<feature type="compositionally biased region" description="Basic and acidic residues" evidence="1">
    <location>
        <begin position="257"/>
        <end position="268"/>
    </location>
</feature>
<reference evidence="4" key="1">
    <citation type="journal article" date="2019" name="Int. J. Syst. Evol. Microbiol.">
        <title>The Global Catalogue of Microorganisms (GCM) 10K type strain sequencing project: providing services to taxonomists for standard genome sequencing and annotation.</title>
        <authorList>
            <consortium name="The Broad Institute Genomics Platform"/>
            <consortium name="The Broad Institute Genome Sequencing Center for Infectious Disease"/>
            <person name="Wu L."/>
            <person name="Ma J."/>
        </authorList>
    </citation>
    <scope>NUCLEOTIDE SEQUENCE [LARGE SCALE GENOMIC DNA]</scope>
    <source>
        <strain evidence="4">JCM 13581</strain>
    </source>
</reference>
<feature type="compositionally biased region" description="Gly residues" evidence="1">
    <location>
        <begin position="292"/>
        <end position="302"/>
    </location>
</feature>
<keyword evidence="2" id="KW-1133">Transmembrane helix</keyword>
<organism evidence="3 4">
    <name type="scientific">Streptomyces sodiiphilus</name>
    <dbReference type="NCBI Taxonomy" id="226217"/>
    <lineage>
        <taxon>Bacteria</taxon>
        <taxon>Bacillati</taxon>
        <taxon>Actinomycetota</taxon>
        <taxon>Actinomycetes</taxon>
        <taxon>Kitasatosporales</taxon>
        <taxon>Streptomycetaceae</taxon>
        <taxon>Streptomyces</taxon>
    </lineage>
</organism>
<comment type="caution">
    <text evidence="3">The sequence shown here is derived from an EMBL/GenBank/DDBJ whole genome shotgun (WGS) entry which is preliminary data.</text>
</comment>
<evidence type="ECO:0000256" key="1">
    <source>
        <dbReference type="SAM" id="MobiDB-lite"/>
    </source>
</evidence>
<sequence length="437" mass="44962">MVVEPGGEAELTVRVLNSGDTVEEVRFEVAGPCADWATVEPESLSLYPGASASATLRLRPPREPSLAAGELPIGVRVVPTSDKSEVTVPEGTVTVLPFSEVTAELVPRSTHGAWRGRHEAAVDSRGNTPVTVRLSGQQSGEGARILVEPAELTIPPGETKFAKVAIKPAKRRWRGAPVTHPFQAVVAPQTPEGEPSPPPLVLDGSYQQQPILPSWLPRALIAALLAIALLVGLWFAVLRPTVESAAREAITPEALDEAERERERRDGGETGGPGGDGAGTDGVPAGEDPDGSGSGPGGGGDSSGTDPGAPGGPGGPAAPASARAEVQSRAGGGTETVTVYTVPGASVFHLTDIVVQNPQGDAGSLTLSSRGESLLSLALENFRDSDYHFVTPILVPAGGEITVTLNCREVGRPVGASTPSQCNEAVFISGLLVEEES</sequence>
<keyword evidence="2" id="KW-0472">Membrane</keyword>
<dbReference type="EMBL" id="BAAAMJ010000012">
    <property type="protein sequence ID" value="GAA1906835.1"/>
    <property type="molecule type" value="Genomic_DNA"/>
</dbReference>
<accession>A0ABP5A8J1</accession>
<gene>
    <name evidence="3" type="ORF">GCM10009716_15880</name>
</gene>
<feature type="compositionally biased region" description="Gly residues" evidence="1">
    <location>
        <begin position="269"/>
        <end position="280"/>
    </location>
</feature>
<evidence type="ECO:0000256" key="2">
    <source>
        <dbReference type="SAM" id="Phobius"/>
    </source>
</evidence>
<proteinExistence type="predicted"/>
<feature type="region of interest" description="Disordered" evidence="1">
    <location>
        <begin position="111"/>
        <end position="130"/>
    </location>
</feature>
<evidence type="ECO:0000313" key="3">
    <source>
        <dbReference type="EMBL" id="GAA1906835.1"/>
    </source>
</evidence>
<keyword evidence="4" id="KW-1185">Reference proteome</keyword>
<feature type="region of interest" description="Disordered" evidence="1">
    <location>
        <begin position="249"/>
        <end position="330"/>
    </location>
</feature>
<name>A0ABP5A8J1_9ACTN</name>